<reference evidence="1 2" key="1">
    <citation type="submission" date="2019-05" db="EMBL/GenBank/DDBJ databases">
        <title>Another draft genome of Portunus trituberculatus and its Hox gene families provides insights of decapod evolution.</title>
        <authorList>
            <person name="Jeong J.-H."/>
            <person name="Song I."/>
            <person name="Kim S."/>
            <person name="Choi T."/>
            <person name="Kim D."/>
            <person name="Ryu S."/>
            <person name="Kim W."/>
        </authorList>
    </citation>
    <scope>NUCLEOTIDE SEQUENCE [LARGE SCALE GENOMIC DNA]</scope>
    <source>
        <tissue evidence="1">Muscle</tissue>
    </source>
</reference>
<dbReference type="EMBL" id="VSRR010000363">
    <property type="protein sequence ID" value="MPC14578.1"/>
    <property type="molecule type" value="Genomic_DNA"/>
</dbReference>
<name>A0A5B7CZ76_PORTR</name>
<sequence>MGPRESNFGTVAGLHETMTWRVHEMVAWKVHETRRRALSRSNSISLGGVATEISKQHLKHVLSSVLGACMGLLDARYRGPGKGTRI</sequence>
<gene>
    <name evidence="1" type="ORF">E2C01_007346</name>
</gene>
<protein>
    <submittedName>
        <fullName evidence="1">Uncharacterized protein</fullName>
    </submittedName>
</protein>
<evidence type="ECO:0000313" key="2">
    <source>
        <dbReference type="Proteomes" id="UP000324222"/>
    </source>
</evidence>
<proteinExistence type="predicted"/>
<accession>A0A5B7CZ76</accession>
<evidence type="ECO:0000313" key="1">
    <source>
        <dbReference type="EMBL" id="MPC14578.1"/>
    </source>
</evidence>
<dbReference type="AlphaFoldDB" id="A0A5B7CZ76"/>
<comment type="caution">
    <text evidence="1">The sequence shown here is derived from an EMBL/GenBank/DDBJ whole genome shotgun (WGS) entry which is preliminary data.</text>
</comment>
<organism evidence="1 2">
    <name type="scientific">Portunus trituberculatus</name>
    <name type="common">Swimming crab</name>
    <name type="synonym">Neptunus trituberculatus</name>
    <dbReference type="NCBI Taxonomy" id="210409"/>
    <lineage>
        <taxon>Eukaryota</taxon>
        <taxon>Metazoa</taxon>
        <taxon>Ecdysozoa</taxon>
        <taxon>Arthropoda</taxon>
        <taxon>Crustacea</taxon>
        <taxon>Multicrustacea</taxon>
        <taxon>Malacostraca</taxon>
        <taxon>Eumalacostraca</taxon>
        <taxon>Eucarida</taxon>
        <taxon>Decapoda</taxon>
        <taxon>Pleocyemata</taxon>
        <taxon>Brachyura</taxon>
        <taxon>Eubrachyura</taxon>
        <taxon>Portunoidea</taxon>
        <taxon>Portunidae</taxon>
        <taxon>Portuninae</taxon>
        <taxon>Portunus</taxon>
    </lineage>
</organism>
<keyword evidence="2" id="KW-1185">Reference proteome</keyword>
<dbReference type="Proteomes" id="UP000324222">
    <property type="component" value="Unassembled WGS sequence"/>
</dbReference>